<protein>
    <recommendedName>
        <fullName evidence="10">Rapid ALkalinization Factor</fullName>
    </recommendedName>
</protein>
<keyword evidence="6" id="KW-1015">Disulfide bond</keyword>
<dbReference type="AlphaFoldDB" id="A0AAF1AJQ7"/>
<evidence type="ECO:0000256" key="3">
    <source>
        <dbReference type="ARBA" id="ARBA00022525"/>
    </source>
</evidence>
<dbReference type="Pfam" id="PF05498">
    <property type="entry name" value="RALF"/>
    <property type="match status" value="1"/>
</dbReference>
<comment type="subcellular location">
    <subcellularLocation>
        <location evidence="1">Secreted</location>
    </subcellularLocation>
</comment>
<proteinExistence type="inferred from homology"/>
<organism evidence="8 9">
    <name type="scientific">Daucus carota subsp. sativus</name>
    <name type="common">Carrot</name>
    <dbReference type="NCBI Taxonomy" id="79200"/>
    <lineage>
        <taxon>Eukaryota</taxon>
        <taxon>Viridiplantae</taxon>
        <taxon>Streptophyta</taxon>
        <taxon>Embryophyta</taxon>
        <taxon>Tracheophyta</taxon>
        <taxon>Spermatophyta</taxon>
        <taxon>Magnoliopsida</taxon>
        <taxon>eudicotyledons</taxon>
        <taxon>Gunneridae</taxon>
        <taxon>Pentapetalae</taxon>
        <taxon>asterids</taxon>
        <taxon>campanulids</taxon>
        <taxon>Apiales</taxon>
        <taxon>Apiaceae</taxon>
        <taxon>Apioideae</taxon>
        <taxon>Scandiceae</taxon>
        <taxon>Daucinae</taxon>
        <taxon>Daucus</taxon>
        <taxon>Daucus sect. Daucus</taxon>
    </lineage>
</organism>
<accession>A0AAF1AJQ7</accession>
<dbReference type="GO" id="GO:0005179">
    <property type="term" value="F:hormone activity"/>
    <property type="evidence" value="ECO:0007669"/>
    <property type="project" value="UniProtKB-KW"/>
</dbReference>
<evidence type="ECO:0000256" key="4">
    <source>
        <dbReference type="ARBA" id="ARBA00022702"/>
    </source>
</evidence>
<sequence>MGALLRMILFLSLVITTNSSSRYKGIGWNKVAVVPYPPTKSTIYSCNGRIGDCIDQSEEMMLDSEASKNVLALEQKFIVYKFFDKEHVPCSQRGQSYYSCHTFKQRNSRV</sequence>
<dbReference type="GO" id="GO:0005576">
    <property type="term" value="C:extracellular region"/>
    <property type="evidence" value="ECO:0007669"/>
    <property type="project" value="UniProtKB-SubCell"/>
</dbReference>
<evidence type="ECO:0000256" key="7">
    <source>
        <dbReference type="SAM" id="SignalP"/>
    </source>
</evidence>
<reference evidence="8" key="1">
    <citation type="journal article" date="2016" name="Nat. Genet.">
        <title>A high-quality carrot genome assembly provides new insights into carotenoid accumulation and asterid genome evolution.</title>
        <authorList>
            <person name="Iorizzo M."/>
            <person name="Ellison S."/>
            <person name="Senalik D."/>
            <person name="Zeng P."/>
            <person name="Satapoomin P."/>
            <person name="Huang J."/>
            <person name="Bowman M."/>
            <person name="Iovene M."/>
            <person name="Sanseverino W."/>
            <person name="Cavagnaro P."/>
            <person name="Yildiz M."/>
            <person name="Macko-Podgorni A."/>
            <person name="Moranska E."/>
            <person name="Grzebelus E."/>
            <person name="Grzebelus D."/>
            <person name="Ashrafi H."/>
            <person name="Zheng Z."/>
            <person name="Cheng S."/>
            <person name="Spooner D."/>
            <person name="Van Deynze A."/>
            <person name="Simon P."/>
        </authorList>
    </citation>
    <scope>NUCLEOTIDE SEQUENCE</scope>
    <source>
        <tissue evidence="8">Leaf</tissue>
    </source>
</reference>
<dbReference type="Proteomes" id="UP000077755">
    <property type="component" value="Chromosome 1"/>
</dbReference>
<dbReference type="GO" id="GO:0019722">
    <property type="term" value="P:calcium-mediated signaling"/>
    <property type="evidence" value="ECO:0007669"/>
    <property type="project" value="TreeGrafter"/>
</dbReference>
<dbReference type="PANTHER" id="PTHR33136">
    <property type="entry name" value="RAPID ALKALINIZATION FACTOR-LIKE"/>
    <property type="match status" value="1"/>
</dbReference>
<evidence type="ECO:0000313" key="9">
    <source>
        <dbReference type="Proteomes" id="UP000077755"/>
    </source>
</evidence>
<gene>
    <name evidence="8" type="ORF">DCAR_0104340</name>
</gene>
<comment type="similarity">
    <text evidence="2">Belongs to the plant rapid alkalinization factor (RALF) family.</text>
</comment>
<keyword evidence="5 7" id="KW-0732">Signal</keyword>
<feature type="signal peptide" evidence="7">
    <location>
        <begin position="1"/>
        <end position="19"/>
    </location>
</feature>
<keyword evidence="3" id="KW-0964">Secreted</keyword>
<evidence type="ECO:0000256" key="2">
    <source>
        <dbReference type="ARBA" id="ARBA00009178"/>
    </source>
</evidence>
<evidence type="ECO:0008006" key="10">
    <source>
        <dbReference type="Google" id="ProtNLM"/>
    </source>
</evidence>
<dbReference type="PANTHER" id="PTHR33136:SF89">
    <property type="entry name" value="PROTEIN RALF-LIKE 19"/>
    <property type="match status" value="1"/>
</dbReference>
<dbReference type="InterPro" id="IPR008801">
    <property type="entry name" value="RALF"/>
</dbReference>
<evidence type="ECO:0000256" key="1">
    <source>
        <dbReference type="ARBA" id="ARBA00004613"/>
    </source>
</evidence>
<keyword evidence="4" id="KW-0372">Hormone</keyword>
<keyword evidence="9" id="KW-1185">Reference proteome</keyword>
<feature type="chain" id="PRO_5042212188" description="Rapid ALkalinization Factor" evidence="7">
    <location>
        <begin position="20"/>
        <end position="110"/>
    </location>
</feature>
<evidence type="ECO:0000256" key="5">
    <source>
        <dbReference type="ARBA" id="ARBA00022729"/>
    </source>
</evidence>
<name>A0AAF1AJQ7_DAUCS</name>
<evidence type="ECO:0000256" key="6">
    <source>
        <dbReference type="ARBA" id="ARBA00023157"/>
    </source>
</evidence>
<dbReference type="GO" id="GO:0009506">
    <property type="term" value="C:plasmodesma"/>
    <property type="evidence" value="ECO:0007669"/>
    <property type="project" value="TreeGrafter"/>
</dbReference>
<reference evidence="8" key="2">
    <citation type="submission" date="2022-03" db="EMBL/GenBank/DDBJ databases">
        <title>Draft title - Genomic analysis of global carrot germplasm unveils the trajectory of domestication and the origin of high carotenoid orange carrot.</title>
        <authorList>
            <person name="Iorizzo M."/>
            <person name="Ellison S."/>
            <person name="Senalik D."/>
            <person name="Macko-Podgorni A."/>
            <person name="Grzebelus D."/>
            <person name="Bostan H."/>
            <person name="Rolling W."/>
            <person name="Curaba J."/>
            <person name="Simon P."/>
        </authorList>
    </citation>
    <scope>NUCLEOTIDE SEQUENCE</scope>
    <source>
        <tissue evidence="8">Leaf</tissue>
    </source>
</reference>
<dbReference type="EMBL" id="CP093343">
    <property type="protein sequence ID" value="WOG85153.1"/>
    <property type="molecule type" value="Genomic_DNA"/>
</dbReference>
<evidence type="ECO:0000313" key="8">
    <source>
        <dbReference type="EMBL" id="WOG85153.1"/>
    </source>
</evidence>